<reference evidence="1" key="1">
    <citation type="journal article" date="2013" name="Environ. Microbiol.">
        <title>Microbiota from the distal guts of lean and obese adolescents exhibit partial functional redundancy besides clear differences in community structure.</title>
        <authorList>
            <person name="Ferrer M."/>
            <person name="Ruiz A."/>
            <person name="Lanza F."/>
            <person name="Haange S.B."/>
            <person name="Oberbach A."/>
            <person name="Till H."/>
            <person name="Bargiela R."/>
            <person name="Campoy C."/>
            <person name="Segura M.T."/>
            <person name="Richter M."/>
            <person name="von Bergen M."/>
            <person name="Seifert J."/>
            <person name="Suarez A."/>
        </authorList>
    </citation>
    <scope>NUCLEOTIDE SEQUENCE</scope>
</reference>
<protein>
    <submittedName>
        <fullName evidence="1">Uncharacterized protein</fullName>
    </submittedName>
</protein>
<organism evidence="1">
    <name type="scientific">human gut metagenome</name>
    <dbReference type="NCBI Taxonomy" id="408170"/>
    <lineage>
        <taxon>unclassified sequences</taxon>
        <taxon>metagenomes</taxon>
        <taxon>organismal metagenomes</taxon>
    </lineage>
</organism>
<dbReference type="EMBL" id="AJWY01003383">
    <property type="protein sequence ID" value="EKC75503.1"/>
    <property type="molecule type" value="Genomic_DNA"/>
</dbReference>
<feature type="non-terminal residue" evidence="1">
    <location>
        <position position="40"/>
    </location>
</feature>
<name>K1TZZ8_9ZZZZ</name>
<dbReference type="AlphaFoldDB" id="K1TZZ8"/>
<sequence length="40" mass="4233">MCALVALTACGTGVKQSVRTPVEMGERIELKTPDPKMGLT</sequence>
<comment type="caution">
    <text evidence="1">The sequence shown here is derived from an EMBL/GenBank/DDBJ whole genome shotgun (WGS) entry which is preliminary data.</text>
</comment>
<gene>
    <name evidence="1" type="ORF">LEA_05169</name>
</gene>
<accession>K1TZZ8</accession>
<evidence type="ECO:0000313" key="1">
    <source>
        <dbReference type="EMBL" id="EKC75503.1"/>
    </source>
</evidence>
<proteinExistence type="predicted"/>